<protein>
    <recommendedName>
        <fullName evidence="3">SMI1/KNR4 family protein</fullName>
    </recommendedName>
</protein>
<name>A0ABU8RUV1_9SPHN</name>
<dbReference type="Proteomes" id="UP001361239">
    <property type="component" value="Unassembled WGS sequence"/>
</dbReference>
<reference evidence="1 2" key="1">
    <citation type="submission" date="2024-03" db="EMBL/GenBank/DDBJ databases">
        <authorList>
            <person name="Jo J.-H."/>
        </authorList>
    </citation>
    <scope>NUCLEOTIDE SEQUENCE [LARGE SCALE GENOMIC DNA]</scope>
    <source>
        <strain evidence="1 2">PS1R-30</strain>
    </source>
</reference>
<accession>A0ABU8RUV1</accession>
<sequence>MVIDFLRAKRLREGRASQLAQEIGATLSPDMVLPEPLLQLFDWIEGHGFYEGTKSGRVGYLYPHRELYRTWTDGERPGGTFITFGAQDSDDLKYCFNSLNPEIVARLCVFSNTNGDGSRIGFWLDDEGAQKIVLLGSGSGCATVCVLADDPVDFLRLVAIGYDALDGGDFAALPNADPDYVVHPNLAFRGWVERTFAVSIPERGSEIVPHADAMDAESSADPFWQWVRRVAASPPAFEE</sequence>
<evidence type="ECO:0008006" key="3">
    <source>
        <dbReference type="Google" id="ProtNLM"/>
    </source>
</evidence>
<evidence type="ECO:0000313" key="2">
    <source>
        <dbReference type="Proteomes" id="UP001361239"/>
    </source>
</evidence>
<keyword evidence="2" id="KW-1185">Reference proteome</keyword>
<organism evidence="1 2">
    <name type="scientific">Novosphingobium anseongense</name>
    <dbReference type="NCBI Taxonomy" id="3133436"/>
    <lineage>
        <taxon>Bacteria</taxon>
        <taxon>Pseudomonadati</taxon>
        <taxon>Pseudomonadota</taxon>
        <taxon>Alphaproteobacteria</taxon>
        <taxon>Sphingomonadales</taxon>
        <taxon>Sphingomonadaceae</taxon>
        <taxon>Novosphingobium</taxon>
    </lineage>
</organism>
<gene>
    <name evidence="1" type="ORF">WG901_09065</name>
</gene>
<dbReference type="RefSeq" id="WP_339586744.1">
    <property type="nucleotide sequence ID" value="NZ_JBBHJZ010000002.1"/>
</dbReference>
<dbReference type="EMBL" id="JBBHJZ010000002">
    <property type="protein sequence ID" value="MEJ5976782.1"/>
    <property type="molecule type" value="Genomic_DNA"/>
</dbReference>
<evidence type="ECO:0000313" key="1">
    <source>
        <dbReference type="EMBL" id="MEJ5976782.1"/>
    </source>
</evidence>
<comment type="caution">
    <text evidence="1">The sequence shown here is derived from an EMBL/GenBank/DDBJ whole genome shotgun (WGS) entry which is preliminary data.</text>
</comment>
<proteinExistence type="predicted"/>